<dbReference type="EMBL" id="LABY01000130">
    <property type="protein sequence ID" value="KMO34761.1"/>
    <property type="molecule type" value="Genomic_DNA"/>
</dbReference>
<gene>
    <name evidence="1" type="ORF">VQ02_18560</name>
</gene>
<evidence type="ECO:0000313" key="2">
    <source>
        <dbReference type="Proteomes" id="UP000035955"/>
    </source>
</evidence>
<reference evidence="1 2" key="1">
    <citation type="submission" date="2015-03" db="EMBL/GenBank/DDBJ databases">
        <title>Genome sequencing of Methylobacterium variabile DSM 16961.</title>
        <authorList>
            <person name="Chaudhry V."/>
            <person name="Patil P.B."/>
        </authorList>
    </citation>
    <scope>NUCLEOTIDE SEQUENCE [LARGE SCALE GENOMIC DNA]</scope>
    <source>
        <strain evidence="1 2">DSM 16961</strain>
    </source>
</reference>
<keyword evidence="2" id="KW-1185">Reference proteome</keyword>
<dbReference type="RefSeq" id="WP_048445686.1">
    <property type="nucleotide sequence ID" value="NZ_LABY01000130.1"/>
</dbReference>
<proteinExistence type="predicted"/>
<name>A0A0J6V751_9HYPH</name>
<comment type="caution">
    <text evidence="1">The sequence shown here is derived from an EMBL/GenBank/DDBJ whole genome shotgun (WGS) entry which is preliminary data.</text>
</comment>
<evidence type="ECO:0000313" key="1">
    <source>
        <dbReference type="EMBL" id="KMO34761.1"/>
    </source>
</evidence>
<dbReference type="AlphaFoldDB" id="A0A0J6V751"/>
<dbReference type="PATRIC" id="fig|298794.3.peg.983"/>
<organism evidence="1 2">
    <name type="scientific">Methylobacterium variabile</name>
    <dbReference type="NCBI Taxonomy" id="298794"/>
    <lineage>
        <taxon>Bacteria</taxon>
        <taxon>Pseudomonadati</taxon>
        <taxon>Pseudomonadota</taxon>
        <taxon>Alphaproteobacteria</taxon>
        <taxon>Hyphomicrobiales</taxon>
        <taxon>Methylobacteriaceae</taxon>
        <taxon>Methylobacterium</taxon>
    </lineage>
</organism>
<dbReference type="Proteomes" id="UP000035955">
    <property type="component" value="Unassembled WGS sequence"/>
</dbReference>
<dbReference type="OrthoDB" id="8004960at2"/>
<protein>
    <submittedName>
        <fullName evidence="1">Uncharacterized protein</fullName>
    </submittedName>
</protein>
<accession>A0A0J6V751</accession>
<sequence>MTGGEAYRAKLLTPEALDAAILAYLADPSKPAVLEIRKGSIDVAAAVLAHQWSADELAVEDATPARRRNAVRTAVLLASVG</sequence>